<keyword evidence="9 11" id="KW-0472">Membrane</keyword>
<sequence>MMRVSGKLLTSLSAVALLGSGALAQNGAASSDDMLFEEIVVTAQKREQRLIDVPMAIATLSGAELEERGIDTVQDLSFAVPGLTMREDGPGSYQIFMRGIANAHGGGALVSVYQDEVPMVLTGYDVLPTRTLDLARVEVLKGPQGTLYGQGAVAGAVRYITNDPDLEAMSGNMGLELTSVKSGDMGVDATGVVNIPIVKDKFALRIAANVKTGGGWQDQPEAGIKNGNDEELTNLRVKARWKPTDALDMTATFVSYHAEYELGQGFEQPDRTVFVAIDASKTLIPKIWDYELYNLEISYDLGFANLLSSTSYTDQYHQYPFAYFGGPETIYEGILAGNDNRYNPGNQFSQEVRLTSTGDGPLQWTIGGFYTDMERSLTAYFEYDYAGFVVADQEYYSANTSESFSVFGDVSYQLTDALQIGAGIRYFEDDQTETNGFAPNATVQEGTFDSVDPRFYLSYALSDNTNIYASVAKGFRSGGFNSAGLPEYDPESLWSYELGVKGSAAGGALYYDIAAYYTEYTDMLRRGLVFLGGDLGFQSLISNVGAAEVRGIEASLAWKMTDALTFSASGTVIDAEVTEINADDTANVVGDPIDYVPDFSLTLGASYDFSWSDSMPGFFRVDYSYRDRMPYVDLTSFPAENTPQLSDKIGLLDARLGLTRGNVTVELFAQNLTNVNKYIDPYHGWNNANRTRPRTVGVKVGFDF</sequence>
<feature type="domain" description="TonB-dependent receptor-like beta-barrel" evidence="14">
    <location>
        <begin position="287"/>
        <end position="672"/>
    </location>
</feature>
<keyword evidence="2 11" id="KW-0813">Transport</keyword>
<dbReference type="Gene3D" id="2.40.170.20">
    <property type="entry name" value="TonB-dependent receptor, beta-barrel domain"/>
    <property type="match status" value="1"/>
</dbReference>
<feature type="domain" description="TonB-dependent receptor plug" evidence="15">
    <location>
        <begin position="50"/>
        <end position="156"/>
    </location>
</feature>
<keyword evidence="10 11" id="KW-0998">Cell outer membrane</keyword>
<dbReference type="SUPFAM" id="SSF56935">
    <property type="entry name" value="Porins"/>
    <property type="match status" value="1"/>
</dbReference>
<evidence type="ECO:0000256" key="7">
    <source>
        <dbReference type="ARBA" id="ARBA00023065"/>
    </source>
</evidence>
<dbReference type="GO" id="GO:0006826">
    <property type="term" value="P:iron ion transport"/>
    <property type="evidence" value="ECO:0007669"/>
    <property type="project" value="UniProtKB-KW"/>
</dbReference>
<keyword evidence="6" id="KW-0408">Iron</keyword>
<evidence type="ECO:0000256" key="13">
    <source>
        <dbReference type="SAM" id="SignalP"/>
    </source>
</evidence>
<dbReference type="PANTHER" id="PTHR32552:SF81">
    <property type="entry name" value="TONB-DEPENDENT OUTER MEMBRANE RECEPTOR"/>
    <property type="match status" value="1"/>
</dbReference>
<comment type="similarity">
    <text evidence="11 12">Belongs to the TonB-dependent receptor family.</text>
</comment>
<dbReference type="InterPro" id="IPR039426">
    <property type="entry name" value="TonB-dep_rcpt-like"/>
</dbReference>
<proteinExistence type="inferred from homology"/>
<evidence type="ECO:0000256" key="4">
    <source>
        <dbReference type="ARBA" id="ARBA00022496"/>
    </source>
</evidence>
<dbReference type="Pfam" id="PF00593">
    <property type="entry name" value="TonB_dep_Rec_b-barrel"/>
    <property type="match status" value="1"/>
</dbReference>
<feature type="chain" id="PRO_5010339617" evidence="13">
    <location>
        <begin position="25"/>
        <end position="704"/>
    </location>
</feature>
<gene>
    <name evidence="16" type="ORF">SAMN04488071_3700</name>
</gene>
<evidence type="ECO:0000313" key="17">
    <source>
        <dbReference type="Proteomes" id="UP000183685"/>
    </source>
</evidence>
<dbReference type="PROSITE" id="PS52016">
    <property type="entry name" value="TONB_DEPENDENT_REC_3"/>
    <property type="match status" value="1"/>
</dbReference>
<evidence type="ECO:0000259" key="15">
    <source>
        <dbReference type="Pfam" id="PF07715"/>
    </source>
</evidence>
<dbReference type="InterPro" id="IPR012910">
    <property type="entry name" value="Plug_dom"/>
</dbReference>
<evidence type="ECO:0000256" key="11">
    <source>
        <dbReference type="PROSITE-ProRule" id="PRU01360"/>
    </source>
</evidence>
<keyword evidence="16" id="KW-0675">Receptor</keyword>
<dbReference type="Proteomes" id="UP000183685">
    <property type="component" value="Unassembled WGS sequence"/>
</dbReference>
<feature type="signal peptide" evidence="13">
    <location>
        <begin position="1"/>
        <end position="24"/>
    </location>
</feature>
<dbReference type="InterPro" id="IPR000531">
    <property type="entry name" value="Beta-barrel_TonB"/>
</dbReference>
<keyword evidence="7" id="KW-0406">Ion transport</keyword>
<evidence type="ECO:0000256" key="5">
    <source>
        <dbReference type="ARBA" id="ARBA00022692"/>
    </source>
</evidence>
<organism evidence="16 17">
    <name type="scientific">Kordiimonas lacus</name>
    <dbReference type="NCBI Taxonomy" id="637679"/>
    <lineage>
        <taxon>Bacteria</taxon>
        <taxon>Pseudomonadati</taxon>
        <taxon>Pseudomonadota</taxon>
        <taxon>Alphaproteobacteria</taxon>
        <taxon>Kordiimonadales</taxon>
        <taxon>Kordiimonadaceae</taxon>
        <taxon>Kordiimonas</taxon>
    </lineage>
</organism>
<evidence type="ECO:0000256" key="12">
    <source>
        <dbReference type="RuleBase" id="RU003357"/>
    </source>
</evidence>
<evidence type="ECO:0000256" key="1">
    <source>
        <dbReference type="ARBA" id="ARBA00004571"/>
    </source>
</evidence>
<keyword evidence="8 12" id="KW-0798">TonB box</keyword>
<keyword evidence="3 11" id="KW-1134">Transmembrane beta strand</keyword>
<protein>
    <submittedName>
        <fullName evidence="16">Outer membrane receptor proteins, mostly Fe transport</fullName>
    </submittedName>
</protein>
<keyword evidence="5 11" id="KW-0812">Transmembrane</keyword>
<keyword evidence="4" id="KW-0410">Iron transport</keyword>
<evidence type="ECO:0000259" key="14">
    <source>
        <dbReference type="Pfam" id="PF00593"/>
    </source>
</evidence>
<evidence type="ECO:0000256" key="6">
    <source>
        <dbReference type="ARBA" id="ARBA00023004"/>
    </source>
</evidence>
<name>A0A1G7FDL0_9PROT</name>
<dbReference type="Pfam" id="PF07715">
    <property type="entry name" value="Plug"/>
    <property type="match status" value="1"/>
</dbReference>
<evidence type="ECO:0000313" key="16">
    <source>
        <dbReference type="EMBL" id="SDE73992.1"/>
    </source>
</evidence>
<keyword evidence="17" id="KW-1185">Reference proteome</keyword>
<dbReference type="STRING" id="637679.GCA_001550055_02376"/>
<dbReference type="PANTHER" id="PTHR32552">
    <property type="entry name" value="FERRICHROME IRON RECEPTOR-RELATED"/>
    <property type="match status" value="1"/>
</dbReference>
<evidence type="ECO:0000256" key="10">
    <source>
        <dbReference type="ARBA" id="ARBA00023237"/>
    </source>
</evidence>
<evidence type="ECO:0000256" key="8">
    <source>
        <dbReference type="ARBA" id="ARBA00023077"/>
    </source>
</evidence>
<keyword evidence="13" id="KW-0732">Signal</keyword>
<comment type="subcellular location">
    <subcellularLocation>
        <location evidence="1 11">Cell outer membrane</location>
        <topology evidence="1 11">Multi-pass membrane protein</topology>
    </subcellularLocation>
</comment>
<dbReference type="InterPro" id="IPR036942">
    <property type="entry name" value="Beta-barrel_TonB_sf"/>
</dbReference>
<dbReference type="OrthoDB" id="9760333at2"/>
<reference evidence="16 17" key="1">
    <citation type="submission" date="2016-10" db="EMBL/GenBank/DDBJ databases">
        <authorList>
            <person name="de Groot N.N."/>
        </authorList>
    </citation>
    <scope>NUCLEOTIDE SEQUENCE [LARGE SCALE GENOMIC DNA]</scope>
    <source>
        <strain evidence="16 17">CGMCC 1.9109</strain>
    </source>
</reference>
<accession>A0A1G7FDL0</accession>
<evidence type="ECO:0000256" key="9">
    <source>
        <dbReference type="ARBA" id="ARBA00023136"/>
    </source>
</evidence>
<evidence type="ECO:0000256" key="3">
    <source>
        <dbReference type="ARBA" id="ARBA00022452"/>
    </source>
</evidence>
<dbReference type="GO" id="GO:0009279">
    <property type="term" value="C:cell outer membrane"/>
    <property type="evidence" value="ECO:0007669"/>
    <property type="project" value="UniProtKB-SubCell"/>
</dbReference>
<dbReference type="EMBL" id="FNAK01000010">
    <property type="protein sequence ID" value="SDE73992.1"/>
    <property type="molecule type" value="Genomic_DNA"/>
</dbReference>
<evidence type="ECO:0000256" key="2">
    <source>
        <dbReference type="ARBA" id="ARBA00022448"/>
    </source>
</evidence>
<dbReference type="AlphaFoldDB" id="A0A1G7FDL0"/>